<keyword evidence="2" id="KW-1185">Reference proteome</keyword>
<gene>
    <name evidence="1" type="ORF">SAMN04488062_11770</name>
</gene>
<evidence type="ECO:0000313" key="1">
    <source>
        <dbReference type="EMBL" id="SDH91246.1"/>
    </source>
</evidence>
<name>A0A1G8GAB2_9FLAO</name>
<proteinExistence type="predicted"/>
<accession>A0A1G8GAB2</accession>
<evidence type="ECO:0008006" key="3">
    <source>
        <dbReference type="Google" id="ProtNLM"/>
    </source>
</evidence>
<dbReference type="AlphaFoldDB" id="A0A1G8GAB2"/>
<organism evidence="1 2">
    <name type="scientific">Flavobacterium omnivorum</name>
    <dbReference type="NCBI Taxonomy" id="178355"/>
    <lineage>
        <taxon>Bacteria</taxon>
        <taxon>Pseudomonadati</taxon>
        <taxon>Bacteroidota</taxon>
        <taxon>Flavobacteriia</taxon>
        <taxon>Flavobacteriales</taxon>
        <taxon>Flavobacteriaceae</taxon>
        <taxon>Flavobacterium</taxon>
    </lineage>
</organism>
<evidence type="ECO:0000313" key="2">
    <source>
        <dbReference type="Proteomes" id="UP000199274"/>
    </source>
</evidence>
<protein>
    <recommendedName>
        <fullName evidence="3">Lipoprotein</fullName>
    </recommendedName>
</protein>
<sequence>MKLKMKYNLAVFFSLIFLLLSCKDDNQKRIAENEKAIQRREIIFTNVQKGWVFYDTPVTEASENSVATWSEWRIFLAELAQKPKKTIGAFQQKSKSLTKKAMALNDNIPFEFSKPQIKSRISTLITKVQMLDLFLNLDNIPDKKVTQLVAEINLELVSLQRQMDKIVDKSNIPVEEGESDLLKMMDTSRAIPNTPIIDPNIPRVE</sequence>
<reference evidence="2" key="1">
    <citation type="submission" date="2016-10" db="EMBL/GenBank/DDBJ databases">
        <authorList>
            <person name="Varghese N."/>
            <person name="Submissions S."/>
        </authorList>
    </citation>
    <scope>NUCLEOTIDE SEQUENCE [LARGE SCALE GENOMIC DNA]</scope>
    <source>
        <strain evidence="2">CGMCC 1.2747</strain>
    </source>
</reference>
<dbReference type="EMBL" id="FNDB01000017">
    <property type="protein sequence ID" value="SDH91246.1"/>
    <property type="molecule type" value="Genomic_DNA"/>
</dbReference>
<dbReference type="PROSITE" id="PS51257">
    <property type="entry name" value="PROKAR_LIPOPROTEIN"/>
    <property type="match status" value="1"/>
</dbReference>
<dbReference type="Proteomes" id="UP000199274">
    <property type="component" value="Unassembled WGS sequence"/>
</dbReference>